<dbReference type="AlphaFoldDB" id="Q95UJ8"/>
<protein>
    <submittedName>
        <fullName evidence="2">Defensin</fullName>
    </submittedName>
</protein>
<feature type="chain" id="PRO_5004321087" evidence="1">
    <location>
        <begin position="25"/>
        <end position="55"/>
    </location>
</feature>
<evidence type="ECO:0000256" key="1">
    <source>
        <dbReference type="SAM" id="SignalP"/>
    </source>
</evidence>
<dbReference type="EMBL" id="AY048773">
    <property type="protein sequence ID" value="AAL13151.1"/>
    <property type="molecule type" value="mRNA"/>
</dbReference>
<keyword evidence="1" id="KW-0732">Signal</keyword>
<accession>Q95UJ8</accession>
<sequence length="55" mass="6063">MKLSVFVLVAVMLVLLCCAMQTEARRRCRSCVPFCGSNERMISTCFSGGVVCCPR</sequence>
<evidence type="ECO:0000313" key="2">
    <source>
        <dbReference type="EMBL" id="AAL13151.1"/>
    </source>
</evidence>
<organism evidence="2">
    <name type="scientific">Pyrocoelia rufa</name>
    <name type="common">Firefly</name>
    <dbReference type="NCBI Taxonomy" id="71223"/>
    <lineage>
        <taxon>Eukaryota</taxon>
        <taxon>Metazoa</taxon>
        <taxon>Ecdysozoa</taxon>
        <taxon>Arthropoda</taxon>
        <taxon>Hexapoda</taxon>
        <taxon>Insecta</taxon>
        <taxon>Pterygota</taxon>
        <taxon>Neoptera</taxon>
        <taxon>Endopterygota</taxon>
        <taxon>Coleoptera</taxon>
        <taxon>Polyphaga</taxon>
        <taxon>Elateriformia</taxon>
        <taxon>Elateroidea</taxon>
        <taxon>Lampyridae</taxon>
        <taxon>Lampyrinae</taxon>
        <taxon>Pyrocoelia</taxon>
    </lineage>
</organism>
<reference evidence="2" key="1">
    <citation type="submission" date="2001-07" db="EMBL/GenBank/DDBJ databases">
        <title>Molecular cloning of a defensin homolog gene of a novel family member from firefly, Pyrocoelia rufa.</title>
        <authorList>
            <person name="Lee K.-S."/>
        </authorList>
    </citation>
    <scope>NUCLEOTIDE SEQUENCE</scope>
</reference>
<proteinExistence type="evidence at transcript level"/>
<feature type="signal peptide" evidence="1">
    <location>
        <begin position="1"/>
        <end position="24"/>
    </location>
</feature>
<name>Q95UJ8_PYRRU</name>